<proteinExistence type="predicted"/>
<dbReference type="Proteomes" id="UP000078295">
    <property type="component" value="Unassembled WGS sequence"/>
</dbReference>
<reference evidence="1 2" key="1">
    <citation type="journal article" date="2016" name="Genome Biol. Evol.">
        <title>Comparative Genomic Analyses of the Moraxella catarrhalis Serosensitive and Seroresistant Lineages Demonstrate Their Independent Evolution.</title>
        <authorList>
            <person name="Earl J.P."/>
            <person name="de Vries S.P."/>
            <person name="Ahmed A."/>
            <person name="Powell E."/>
            <person name="Schultz M.P."/>
            <person name="Hermans P.W."/>
            <person name="Hill D.J."/>
            <person name="Zhou Z."/>
            <person name="Constantinidou C.I."/>
            <person name="Hu F.Z."/>
            <person name="Bootsma H.J."/>
            <person name="Ehrlich G.D."/>
        </authorList>
    </citation>
    <scope>NUCLEOTIDE SEQUENCE [LARGE SCALE GENOMIC DNA]</scope>
    <source>
        <strain evidence="1 2">F23</strain>
    </source>
</reference>
<protein>
    <submittedName>
        <fullName evidence="1">Uncharacterized protein</fullName>
    </submittedName>
</protein>
<dbReference type="EMBL" id="LXHQ01000045">
    <property type="protein sequence ID" value="OAV23413.1"/>
    <property type="molecule type" value="Genomic_DNA"/>
</dbReference>
<evidence type="ECO:0000313" key="2">
    <source>
        <dbReference type="Proteomes" id="UP000078295"/>
    </source>
</evidence>
<evidence type="ECO:0000313" key="1">
    <source>
        <dbReference type="EMBL" id="OAV23413.1"/>
    </source>
</evidence>
<dbReference type="OrthoDB" id="9153215at2"/>
<name>A0A198WU46_MORCA</name>
<organism evidence="1 2">
    <name type="scientific">Moraxella catarrhalis</name>
    <name type="common">Branhamella catarrhalis</name>
    <dbReference type="NCBI Taxonomy" id="480"/>
    <lineage>
        <taxon>Bacteria</taxon>
        <taxon>Pseudomonadati</taxon>
        <taxon>Pseudomonadota</taxon>
        <taxon>Gammaproteobacteria</taxon>
        <taxon>Moraxellales</taxon>
        <taxon>Moraxellaceae</taxon>
        <taxon>Moraxella</taxon>
    </lineage>
</organism>
<dbReference type="AlphaFoldDB" id="A0A198WU46"/>
<gene>
    <name evidence="1" type="ORF">AO370_1686</name>
</gene>
<dbReference type="RefSeq" id="WP_064604687.1">
    <property type="nucleotide sequence ID" value="NZ_LXHK01000032.1"/>
</dbReference>
<accession>A0A198WU46</accession>
<comment type="caution">
    <text evidence="1">The sequence shown here is derived from an EMBL/GenBank/DDBJ whole genome shotgun (WGS) entry which is preliminary data.</text>
</comment>
<sequence>MKMSIENVKRLQWFLNVLTSNAMEVVYLGGGYHPNSWQFAVEAAYRLKFCHLVDFGLDVLTKYEKLSNNTFDGLDDFCYHLSVTDPDDWYQTAWMKTKTHLTSQGRSLIECYFKDFDTEEINVPFIERLEHIFAEYQVPWNEENPRFPVDVSKLQQSSKKNTSSMSIYSARSIQWFLLVLTSDSMGTVYLTSGYHPNAWQFAVEAAYRLKYCNLIDFSFDVLTKDESLPDNTFDGLDDFCYHLSVTDPDDWSYAVWIDAQMHLTPKGRSLIECYFKDFDTEEINVPFIERLEYIFAEYQVPWDEENPRFPVDVSKLQQSSKKNTSSADQD</sequence>